<feature type="non-terminal residue" evidence="2">
    <location>
        <position position="1"/>
    </location>
</feature>
<reference evidence="2" key="1">
    <citation type="submission" date="2020-02" db="EMBL/GenBank/DDBJ databases">
        <authorList>
            <person name="Meier V. D."/>
        </authorList>
    </citation>
    <scope>NUCLEOTIDE SEQUENCE</scope>
    <source>
        <strain evidence="2">AVDCRST_MAG54</strain>
    </source>
</reference>
<dbReference type="EMBL" id="CADCTH010000626">
    <property type="protein sequence ID" value="CAA9297561.1"/>
    <property type="molecule type" value="Genomic_DNA"/>
</dbReference>
<feature type="region of interest" description="Disordered" evidence="1">
    <location>
        <begin position="1"/>
        <end position="30"/>
    </location>
</feature>
<sequence>GTRRLVGGGHRGGRGRGRVRHLPAQHVGLP</sequence>
<feature type="non-terminal residue" evidence="2">
    <location>
        <position position="30"/>
    </location>
</feature>
<proteinExistence type="predicted"/>
<organism evidence="2">
    <name type="scientific">uncultured Actinomycetospora sp</name>
    <dbReference type="NCBI Taxonomy" id="1135996"/>
    <lineage>
        <taxon>Bacteria</taxon>
        <taxon>Bacillati</taxon>
        <taxon>Actinomycetota</taxon>
        <taxon>Actinomycetes</taxon>
        <taxon>Pseudonocardiales</taxon>
        <taxon>Pseudonocardiaceae</taxon>
        <taxon>Actinomycetospora</taxon>
        <taxon>environmental samples</taxon>
    </lineage>
</organism>
<protein>
    <submittedName>
        <fullName evidence="2">Uncharacterized protein</fullName>
    </submittedName>
</protein>
<evidence type="ECO:0000313" key="2">
    <source>
        <dbReference type="EMBL" id="CAA9297561.1"/>
    </source>
</evidence>
<name>A0A6J4K833_9PSEU</name>
<dbReference type="AlphaFoldDB" id="A0A6J4K833"/>
<accession>A0A6J4K833</accession>
<feature type="compositionally biased region" description="Gly residues" evidence="1">
    <location>
        <begin position="1"/>
        <end position="10"/>
    </location>
</feature>
<evidence type="ECO:0000256" key="1">
    <source>
        <dbReference type="SAM" id="MobiDB-lite"/>
    </source>
</evidence>
<gene>
    <name evidence="2" type="ORF">AVDCRST_MAG54-4970</name>
</gene>
<feature type="compositionally biased region" description="Basic residues" evidence="1">
    <location>
        <begin position="11"/>
        <end position="23"/>
    </location>
</feature>